<evidence type="ECO:0000256" key="1">
    <source>
        <dbReference type="ARBA" id="ARBA00004141"/>
    </source>
</evidence>
<evidence type="ECO:0000256" key="5">
    <source>
        <dbReference type="ARBA" id="ARBA00022989"/>
    </source>
</evidence>
<dbReference type="GO" id="GO:0005549">
    <property type="term" value="F:odorant binding"/>
    <property type="evidence" value="ECO:0007669"/>
    <property type="project" value="InterPro"/>
</dbReference>
<evidence type="ECO:0000256" key="9">
    <source>
        <dbReference type="SAM" id="Phobius"/>
    </source>
</evidence>
<keyword evidence="3 9" id="KW-0812">Transmembrane</keyword>
<protein>
    <submittedName>
        <fullName evidence="10">Uncharacterized protein</fullName>
    </submittedName>
</protein>
<evidence type="ECO:0000256" key="2">
    <source>
        <dbReference type="ARBA" id="ARBA00022606"/>
    </source>
</evidence>
<dbReference type="GO" id="GO:0004984">
    <property type="term" value="F:olfactory receptor activity"/>
    <property type="evidence" value="ECO:0007669"/>
    <property type="project" value="InterPro"/>
</dbReference>
<sequence>MIEAFKSGHISVEFLSIIFGAGMLVNVPCYYSDMLMQKSDDVRMALYSCGWESHWDRQSRTLIFLLLTRVTRPVAMHTMFSNISLDGLTDVRT</sequence>
<keyword evidence="6 9" id="KW-0472">Membrane</keyword>
<evidence type="ECO:0000256" key="3">
    <source>
        <dbReference type="ARBA" id="ARBA00022692"/>
    </source>
</evidence>
<dbReference type="GO" id="GO:0016020">
    <property type="term" value="C:membrane"/>
    <property type="evidence" value="ECO:0007669"/>
    <property type="project" value="UniProtKB-SubCell"/>
</dbReference>
<evidence type="ECO:0000313" key="10">
    <source>
        <dbReference type="EMBL" id="CAK1546049.1"/>
    </source>
</evidence>
<comment type="caution">
    <text evidence="10">The sequence shown here is derived from an EMBL/GenBank/DDBJ whole genome shotgun (WGS) entry which is preliminary data.</text>
</comment>
<proteinExistence type="predicted"/>
<dbReference type="Pfam" id="PF02949">
    <property type="entry name" value="7tm_6"/>
    <property type="match status" value="1"/>
</dbReference>
<dbReference type="EMBL" id="CAVLEF010000007">
    <property type="protein sequence ID" value="CAK1546049.1"/>
    <property type="molecule type" value="Genomic_DNA"/>
</dbReference>
<comment type="subcellular location">
    <subcellularLocation>
        <location evidence="1">Membrane</location>
        <topology evidence="1">Multi-pass membrane protein</topology>
    </subcellularLocation>
</comment>
<gene>
    <name evidence="10" type="ORF">LNINA_LOCUS5655</name>
</gene>
<dbReference type="AlphaFoldDB" id="A0AAV1JC97"/>
<keyword evidence="7" id="KW-0675">Receptor</keyword>
<keyword evidence="2" id="KW-0716">Sensory transduction</keyword>
<dbReference type="InterPro" id="IPR004117">
    <property type="entry name" value="7tm6_olfct_rcpt"/>
</dbReference>
<organism evidence="10 11">
    <name type="scientific">Leptosia nina</name>
    <dbReference type="NCBI Taxonomy" id="320188"/>
    <lineage>
        <taxon>Eukaryota</taxon>
        <taxon>Metazoa</taxon>
        <taxon>Ecdysozoa</taxon>
        <taxon>Arthropoda</taxon>
        <taxon>Hexapoda</taxon>
        <taxon>Insecta</taxon>
        <taxon>Pterygota</taxon>
        <taxon>Neoptera</taxon>
        <taxon>Endopterygota</taxon>
        <taxon>Lepidoptera</taxon>
        <taxon>Glossata</taxon>
        <taxon>Ditrysia</taxon>
        <taxon>Papilionoidea</taxon>
        <taxon>Pieridae</taxon>
        <taxon>Pierinae</taxon>
        <taxon>Leptosia</taxon>
    </lineage>
</organism>
<dbReference type="Proteomes" id="UP001497472">
    <property type="component" value="Unassembled WGS sequence"/>
</dbReference>
<evidence type="ECO:0000256" key="6">
    <source>
        <dbReference type="ARBA" id="ARBA00023136"/>
    </source>
</evidence>
<evidence type="ECO:0000256" key="4">
    <source>
        <dbReference type="ARBA" id="ARBA00022725"/>
    </source>
</evidence>
<name>A0AAV1JC97_9NEOP</name>
<keyword evidence="5 9" id="KW-1133">Transmembrane helix</keyword>
<evidence type="ECO:0000256" key="7">
    <source>
        <dbReference type="ARBA" id="ARBA00023170"/>
    </source>
</evidence>
<accession>A0AAV1JC97</accession>
<evidence type="ECO:0000313" key="11">
    <source>
        <dbReference type="Proteomes" id="UP001497472"/>
    </source>
</evidence>
<evidence type="ECO:0000256" key="8">
    <source>
        <dbReference type="ARBA" id="ARBA00023224"/>
    </source>
</evidence>
<keyword evidence="11" id="KW-1185">Reference proteome</keyword>
<keyword evidence="4" id="KW-0552">Olfaction</keyword>
<reference evidence="10 11" key="1">
    <citation type="submission" date="2023-11" db="EMBL/GenBank/DDBJ databases">
        <authorList>
            <person name="Okamura Y."/>
        </authorList>
    </citation>
    <scope>NUCLEOTIDE SEQUENCE [LARGE SCALE GENOMIC DNA]</scope>
</reference>
<feature type="transmembrane region" description="Helical" evidence="9">
    <location>
        <begin position="12"/>
        <end position="31"/>
    </location>
</feature>
<keyword evidence="8" id="KW-0807">Transducer</keyword>
<dbReference type="GO" id="GO:0007165">
    <property type="term" value="P:signal transduction"/>
    <property type="evidence" value="ECO:0007669"/>
    <property type="project" value="UniProtKB-KW"/>
</dbReference>